<proteinExistence type="predicted"/>
<evidence type="ECO:0000313" key="1">
    <source>
        <dbReference type="Ensembl" id="ENSSFAP00005022772.1"/>
    </source>
</evidence>
<reference evidence="1" key="1">
    <citation type="submission" date="2019-06" db="EMBL/GenBank/DDBJ databases">
        <authorList>
            <consortium name="Wellcome Sanger Institute Data Sharing"/>
        </authorList>
    </citation>
    <scope>NUCLEOTIDE SEQUENCE [LARGE SCALE GENOMIC DNA]</scope>
</reference>
<protein>
    <submittedName>
        <fullName evidence="1">Uncharacterized protein</fullName>
    </submittedName>
</protein>
<accession>A0A672GWZ9</accession>
<dbReference type="InParanoid" id="A0A672GWZ9"/>
<reference evidence="1" key="2">
    <citation type="submission" date="2025-08" db="UniProtKB">
        <authorList>
            <consortium name="Ensembl"/>
        </authorList>
    </citation>
    <scope>IDENTIFICATION</scope>
</reference>
<reference evidence="1" key="3">
    <citation type="submission" date="2025-09" db="UniProtKB">
        <authorList>
            <consortium name="Ensembl"/>
        </authorList>
    </citation>
    <scope>IDENTIFICATION</scope>
</reference>
<name>A0A672GWZ9_SALFA</name>
<organism evidence="1 2">
    <name type="scientific">Salarias fasciatus</name>
    <name type="common">Jewelled blenny</name>
    <name type="synonym">Blennius fasciatus</name>
    <dbReference type="NCBI Taxonomy" id="181472"/>
    <lineage>
        <taxon>Eukaryota</taxon>
        <taxon>Metazoa</taxon>
        <taxon>Chordata</taxon>
        <taxon>Craniata</taxon>
        <taxon>Vertebrata</taxon>
        <taxon>Euteleostomi</taxon>
        <taxon>Actinopterygii</taxon>
        <taxon>Neopterygii</taxon>
        <taxon>Teleostei</taxon>
        <taxon>Neoteleostei</taxon>
        <taxon>Acanthomorphata</taxon>
        <taxon>Ovalentaria</taxon>
        <taxon>Blenniimorphae</taxon>
        <taxon>Blenniiformes</taxon>
        <taxon>Blennioidei</taxon>
        <taxon>Blenniidae</taxon>
        <taxon>Salariinae</taxon>
        <taxon>Salarias</taxon>
    </lineage>
</organism>
<keyword evidence="2" id="KW-1185">Reference proteome</keyword>
<dbReference type="Proteomes" id="UP000472267">
    <property type="component" value="Chromosome 8"/>
</dbReference>
<sequence length="138" mass="14894">MNEERNCNKIKVHREVVGVHVQLVRVQHTQLSVSLLDVVHVLHSAVQAVQDLHSMGCDVGVGFDGLGAADISKLVGEIPLSPGVDDQTPLQGEKDGNLRSSFIFNIKIKAIDDAALLVAPLNHVDFSLCLLLGLEKKS</sequence>
<dbReference type="Ensembl" id="ENSSFAT00005023715.1">
    <property type="protein sequence ID" value="ENSSFAP00005022772.1"/>
    <property type="gene ID" value="ENSSFAG00005011808.1"/>
</dbReference>
<evidence type="ECO:0000313" key="2">
    <source>
        <dbReference type="Proteomes" id="UP000472267"/>
    </source>
</evidence>
<dbReference type="AlphaFoldDB" id="A0A672GWZ9"/>